<name>A0A8S9M671_BRACR</name>
<accession>A0A8S9M671</accession>
<sequence>MGVIGHGELEWRRQSPGWLDERRHRSSVVLSRVVESLAVGCFEFVRVWILHPSLVSAKQSKAAGAVVSRFEGSILSVARGAWILFATSLSL</sequence>
<evidence type="ECO:0000313" key="1">
    <source>
        <dbReference type="EMBL" id="KAF2613967.1"/>
    </source>
</evidence>
<organism evidence="1">
    <name type="scientific">Brassica cretica</name>
    <name type="common">Mustard</name>
    <dbReference type="NCBI Taxonomy" id="69181"/>
    <lineage>
        <taxon>Eukaryota</taxon>
        <taxon>Viridiplantae</taxon>
        <taxon>Streptophyta</taxon>
        <taxon>Embryophyta</taxon>
        <taxon>Tracheophyta</taxon>
        <taxon>Spermatophyta</taxon>
        <taxon>Magnoliopsida</taxon>
        <taxon>eudicotyledons</taxon>
        <taxon>Gunneridae</taxon>
        <taxon>Pentapetalae</taxon>
        <taxon>rosids</taxon>
        <taxon>malvids</taxon>
        <taxon>Brassicales</taxon>
        <taxon>Brassicaceae</taxon>
        <taxon>Brassiceae</taxon>
        <taxon>Brassica</taxon>
    </lineage>
</organism>
<protein>
    <submittedName>
        <fullName evidence="1">Uncharacterized protein</fullName>
    </submittedName>
</protein>
<proteinExistence type="predicted"/>
<dbReference type="EMBL" id="QGKY02000089">
    <property type="protein sequence ID" value="KAF2613967.1"/>
    <property type="molecule type" value="Genomic_DNA"/>
</dbReference>
<gene>
    <name evidence="1" type="ORF">F2Q70_00013305</name>
</gene>
<reference evidence="1" key="1">
    <citation type="submission" date="2019-12" db="EMBL/GenBank/DDBJ databases">
        <title>Genome sequencing and annotation of Brassica cretica.</title>
        <authorList>
            <person name="Studholme D.J."/>
            <person name="Sarris P.F."/>
        </authorList>
    </citation>
    <scope>NUCLEOTIDE SEQUENCE</scope>
    <source>
        <strain evidence="1">PFS-102/07</strain>
        <tissue evidence="1">Leaf</tissue>
    </source>
</reference>
<comment type="caution">
    <text evidence="1">The sequence shown here is derived from an EMBL/GenBank/DDBJ whole genome shotgun (WGS) entry which is preliminary data.</text>
</comment>
<dbReference type="AlphaFoldDB" id="A0A8S9M671"/>